<protein>
    <submittedName>
        <fullName evidence="2">Uncharacterized protein</fullName>
    </submittedName>
</protein>
<dbReference type="EMBL" id="CAJVCH010256808">
    <property type="protein sequence ID" value="CAG7733816.1"/>
    <property type="molecule type" value="Genomic_DNA"/>
</dbReference>
<name>A0A8J2KEN2_9HEXA</name>
<comment type="caution">
    <text evidence="2">The sequence shown here is derived from an EMBL/GenBank/DDBJ whole genome shotgun (WGS) entry which is preliminary data.</text>
</comment>
<reference evidence="2" key="1">
    <citation type="submission" date="2021-06" db="EMBL/GenBank/DDBJ databases">
        <authorList>
            <person name="Hodson N. C."/>
            <person name="Mongue J. A."/>
            <person name="Jaron S. K."/>
        </authorList>
    </citation>
    <scope>NUCLEOTIDE SEQUENCE</scope>
</reference>
<keyword evidence="3" id="KW-1185">Reference proteome</keyword>
<proteinExistence type="predicted"/>
<feature type="non-terminal residue" evidence="2">
    <location>
        <position position="25"/>
    </location>
</feature>
<accession>A0A8J2KEN2</accession>
<gene>
    <name evidence="2" type="ORF">AFUS01_LOCUS22239</name>
</gene>
<feature type="compositionally biased region" description="Low complexity" evidence="1">
    <location>
        <begin position="1"/>
        <end position="17"/>
    </location>
</feature>
<feature type="region of interest" description="Disordered" evidence="1">
    <location>
        <begin position="1"/>
        <end position="25"/>
    </location>
</feature>
<evidence type="ECO:0000313" key="2">
    <source>
        <dbReference type="EMBL" id="CAG7733816.1"/>
    </source>
</evidence>
<evidence type="ECO:0000256" key="1">
    <source>
        <dbReference type="SAM" id="MobiDB-lite"/>
    </source>
</evidence>
<dbReference type="Proteomes" id="UP000708208">
    <property type="component" value="Unassembled WGS sequence"/>
</dbReference>
<evidence type="ECO:0000313" key="3">
    <source>
        <dbReference type="Proteomes" id="UP000708208"/>
    </source>
</evidence>
<dbReference type="AlphaFoldDB" id="A0A8J2KEN2"/>
<organism evidence="2 3">
    <name type="scientific">Allacma fusca</name>
    <dbReference type="NCBI Taxonomy" id="39272"/>
    <lineage>
        <taxon>Eukaryota</taxon>
        <taxon>Metazoa</taxon>
        <taxon>Ecdysozoa</taxon>
        <taxon>Arthropoda</taxon>
        <taxon>Hexapoda</taxon>
        <taxon>Collembola</taxon>
        <taxon>Symphypleona</taxon>
        <taxon>Sminthuridae</taxon>
        <taxon>Allacma</taxon>
    </lineage>
</organism>
<sequence>MTGNWSAISAASAARSSGTDIVKNN</sequence>